<evidence type="ECO:0000256" key="2">
    <source>
        <dbReference type="PROSITE-ProRule" id="PRU00076"/>
    </source>
</evidence>
<dbReference type="PROSITE" id="PS00615">
    <property type="entry name" value="C_TYPE_LECTIN_1"/>
    <property type="match status" value="1"/>
</dbReference>
<feature type="domain" description="C-type lectin" evidence="4">
    <location>
        <begin position="33"/>
        <end position="149"/>
    </location>
</feature>
<dbReference type="PANTHER" id="PTHR22803">
    <property type="entry name" value="MANNOSE, PHOSPHOLIPASE, LECTIN RECEPTOR RELATED"/>
    <property type="match status" value="1"/>
</dbReference>
<gene>
    <name evidence="5" type="primary">BCAN</name>
    <name evidence="5" type="ORF">AWC38_SpisGene11920</name>
</gene>
<dbReference type="SMART" id="SM00034">
    <property type="entry name" value="CLECT"/>
    <property type="match status" value="1"/>
</dbReference>
<feature type="domain" description="EGF-like" evidence="3">
    <location>
        <begin position="1"/>
        <end position="23"/>
    </location>
</feature>
<dbReference type="InterPro" id="IPR050111">
    <property type="entry name" value="C-type_lectin/snaclec_domain"/>
</dbReference>
<reference evidence="6" key="1">
    <citation type="journal article" date="2017" name="bioRxiv">
        <title>Comparative analysis of the genomes of Stylophora pistillata and Acropora digitifera provides evidence for extensive differences between species of corals.</title>
        <authorList>
            <person name="Voolstra C.R."/>
            <person name="Li Y."/>
            <person name="Liew Y.J."/>
            <person name="Baumgarten S."/>
            <person name="Zoccola D."/>
            <person name="Flot J.-F."/>
            <person name="Tambutte S."/>
            <person name="Allemand D."/>
            <person name="Aranda M."/>
        </authorList>
    </citation>
    <scope>NUCLEOTIDE SEQUENCE [LARGE SCALE GENOMIC DNA]</scope>
</reference>
<keyword evidence="1 2" id="KW-1015">Disulfide bond</keyword>
<dbReference type="OrthoDB" id="5971046at2759"/>
<dbReference type="InterPro" id="IPR016186">
    <property type="entry name" value="C-type_lectin-like/link_sf"/>
</dbReference>
<feature type="disulfide bond" evidence="2">
    <location>
        <begin position="13"/>
        <end position="22"/>
    </location>
</feature>
<dbReference type="InterPro" id="IPR000742">
    <property type="entry name" value="EGF"/>
</dbReference>
<dbReference type="CDD" id="cd00037">
    <property type="entry name" value="CLECT"/>
    <property type="match status" value="1"/>
</dbReference>
<dbReference type="InterPro" id="IPR018378">
    <property type="entry name" value="C-type_lectin_CS"/>
</dbReference>
<evidence type="ECO:0000313" key="6">
    <source>
        <dbReference type="Proteomes" id="UP000225706"/>
    </source>
</evidence>
<dbReference type="Proteomes" id="UP000225706">
    <property type="component" value="Unassembled WGS sequence"/>
</dbReference>
<proteinExistence type="predicted"/>
<accession>A0A2B4S3A1</accession>
<evidence type="ECO:0000259" key="3">
    <source>
        <dbReference type="PROSITE" id="PS50026"/>
    </source>
</evidence>
<name>A0A2B4S3A1_STYPI</name>
<dbReference type="Pfam" id="PF00059">
    <property type="entry name" value="Lectin_C"/>
    <property type="match status" value="1"/>
</dbReference>
<dbReference type="InterPro" id="IPR016187">
    <property type="entry name" value="CTDL_fold"/>
</dbReference>
<dbReference type="EMBL" id="LSMT01000205">
    <property type="protein sequence ID" value="PFX23519.1"/>
    <property type="molecule type" value="Genomic_DNA"/>
</dbReference>
<dbReference type="Gene3D" id="3.10.100.10">
    <property type="entry name" value="Mannose-Binding Protein A, subunit A"/>
    <property type="match status" value="1"/>
</dbReference>
<organism evidence="5 6">
    <name type="scientific">Stylophora pistillata</name>
    <name type="common">Smooth cauliflower coral</name>
    <dbReference type="NCBI Taxonomy" id="50429"/>
    <lineage>
        <taxon>Eukaryota</taxon>
        <taxon>Metazoa</taxon>
        <taxon>Cnidaria</taxon>
        <taxon>Anthozoa</taxon>
        <taxon>Hexacorallia</taxon>
        <taxon>Scleractinia</taxon>
        <taxon>Astrocoeniina</taxon>
        <taxon>Pocilloporidae</taxon>
        <taxon>Stylophora</taxon>
    </lineage>
</organism>
<evidence type="ECO:0000259" key="4">
    <source>
        <dbReference type="PROSITE" id="PS50041"/>
    </source>
</evidence>
<comment type="caution">
    <text evidence="5">The sequence shown here is derived from an EMBL/GenBank/DDBJ whole genome shotgun (WGS) entry which is preliminary data.</text>
</comment>
<dbReference type="PROSITE" id="PS00022">
    <property type="entry name" value="EGF_1"/>
    <property type="match status" value="1"/>
</dbReference>
<dbReference type="AlphaFoldDB" id="A0A2B4S3A1"/>
<dbReference type="InterPro" id="IPR001304">
    <property type="entry name" value="C-type_lectin-like"/>
</dbReference>
<comment type="caution">
    <text evidence="2">Lacks conserved residue(s) required for the propagation of feature annotation.</text>
</comment>
<evidence type="ECO:0000256" key="1">
    <source>
        <dbReference type="ARBA" id="ARBA00023157"/>
    </source>
</evidence>
<sequence length="150" mass="17209">MPNYNDESYTCFCRAGFGGDDCQIGCHANWTLFNNHCYKYFQDHLRGYSEAKAQCKTFGAFLVTVHSKEENDYLWSLFSPSGHAVWAGGNDEQVEGSWVWEDGVAWGSFVFWNRGEPNGGSRENCISMRHQDGKWNDLHCTTLSYYICKN</sequence>
<protein>
    <submittedName>
        <fullName evidence="5">Brevican core protein</fullName>
    </submittedName>
</protein>
<evidence type="ECO:0000313" key="5">
    <source>
        <dbReference type="EMBL" id="PFX23519.1"/>
    </source>
</evidence>
<dbReference type="PROSITE" id="PS50041">
    <property type="entry name" value="C_TYPE_LECTIN_2"/>
    <property type="match status" value="1"/>
</dbReference>
<dbReference type="PROSITE" id="PS50026">
    <property type="entry name" value="EGF_3"/>
    <property type="match status" value="1"/>
</dbReference>
<dbReference type="SUPFAM" id="SSF56436">
    <property type="entry name" value="C-type lectin-like"/>
    <property type="match status" value="1"/>
</dbReference>
<keyword evidence="6" id="KW-1185">Reference proteome</keyword>
<keyword evidence="2" id="KW-0245">EGF-like domain</keyword>